<name>A0ACC1CWV5_9NEOP</name>
<keyword evidence="2" id="KW-1185">Reference proteome</keyword>
<evidence type="ECO:0000313" key="1">
    <source>
        <dbReference type="EMBL" id="KAJ0176035.1"/>
    </source>
</evidence>
<dbReference type="Proteomes" id="UP000824533">
    <property type="component" value="Linkage Group LG14"/>
</dbReference>
<accession>A0ACC1CWV5</accession>
<gene>
    <name evidence="1" type="ORF">K1T71_008209</name>
</gene>
<comment type="caution">
    <text evidence="1">The sequence shown here is derived from an EMBL/GenBank/DDBJ whole genome shotgun (WGS) entry which is preliminary data.</text>
</comment>
<evidence type="ECO:0000313" key="2">
    <source>
        <dbReference type="Proteomes" id="UP000824533"/>
    </source>
</evidence>
<sequence length="804" mass="90239">MYLFAKKNYQHFTIFVAVILFEESSGCFQSDEYQNSSVKTDSSFYVECECTDYHDGVETLKWLDKDNKIIEEGPGTESNLIYIERLPNSANLHIPSVTKSMSGTYKCVAQHDGKEYVHTHNLHVYDPLTFFNTSDIQYVLEGTESKVICEVRSDSRPMIGWYKDETEVSGYTDKYKVVLGGLIIHNVVKEDAGTYRCNVLTEETSEEIDKYIKVEVLTIPVITNLEAIPDKIVRVGENIIVECKADGAPEPEYKFSKNSAMEPDENKNVTWIQEGNRIVFSEIQVNDAGCYECFAFNLVGNNSKEIIIEVFAPPVVTSFLDITAVEGASVLITCSASGKPKPNISITFESSSDKNNGDSQEIQNNSLLKIERSHAGVYVCNASNEIAFDTKSMYLTVLHKPYFETLEEEIWGWIDKTISISCEHDSNPKSLRTWRFKGSPQGKQLFAGKSLIHQLSNSTKNYLAVTIGQDFPYGIFECDVRNEYGNATKIIKIKQAFAPPVIINASLREISATSATFSIEGPINVEGPPVTGFEAEYDSLENYKIVSVYQKRSWAIDRPYKITSLKPNTTYSIKFAAINAVGPGVWSNYTEFKTLEKSAPEPPLWEDDYIQTSPNGNIELQWRAPESNGEPIDYYSIRYCPSNENIENEIVNLPACVEERLEPTTKLDLSRLQPNISYHFELVAHNAEGNSTAATITVTVPELQILQPVLSAGAIIGIAIAVVFICLLLLDLLFLFWRKQGILASCFVKKNKKKNDEKLNIRDKKGLLKDGADSTDTLRRPNNGHKEYEYNKTTGVITGKHSSV</sequence>
<protein>
    <submittedName>
        <fullName evidence="1">Uncharacterized protein</fullName>
    </submittedName>
</protein>
<reference evidence="1 2" key="1">
    <citation type="journal article" date="2021" name="Front. Genet.">
        <title>Chromosome-Level Genome Assembly Reveals Significant Gene Expansion in the Toll and IMD Signaling Pathways of Dendrolimus kikuchii.</title>
        <authorList>
            <person name="Zhou J."/>
            <person name="Wu P."/>
            <person name="Xiong Z."/>
            <person name="Liu N."/>
            <person name="Zhao N."/>
            <person name="Ji M."/>
            <person name="Qiu Y."/>
            <person name="Yang B."/>
        </authorList>
    </citation>
    <scope>NUCLEOTIDE SEQUENCE [LARGE SCALE GENOMIC DNA]</scope>
    <source>
        <strain evidence="1">Ann1</strain>
    </source>
</reference>
<organism evidence="1 2">
    <name type="scientific">Dendrolimus kikuchii</name>
    <dbReference type="NCBI Taxonomy" id="765133"/>
    <lineage>
        <taxon>Eukaryota</taxon>
        <taxon>Metazoa</taxon>
        <taxon>Ecdysozoa</taxon>
        <taxon>Arthropoda</taxon>
        <taxon>Hexapoda</taxon>
        <taxon>Insecta</taxon>
        <taxon>Pterygota</taxon>
        <taxon>Neoptera</taxon>
        <taxon>Endopterygota</taxon>
        <taxon>Lepidoptera</taxon>
        <taxon>Glossata</taxon>
        <taxon>Ditrysia</taxon>
        <taxon>Bombycoidea</taxon>
        <taxon>Lasiocampidae</taxon>
        <taxon>Dendrolimus</taxon>
    </lineage>
</organism>
<dbReference type="EMBL" id="CM034400">
    <property type="protein sequence ID" value="KAJ0176035.1"/>
    <property type="molecule type" value="Genomic_DNA"/>
</dbReference>
<proteinExistence type="predicted"/>